<dbReference type="EMBL" id="DQWE01000339">
    <property type="protein sequence ID" value="HDI83545.1"/>
    <property type="molecule type" value="Genomic_DNA"/>
</dbReference>
<evidence type="ECO:0000313" key="1">
    <source>
        <dbReference type="EMBL" id="HDI83545.1"/>
    </source>
</evidence>
<comment type="caution">
    <text evidence="1">The sequence shown here is derived from an EMBL/GenBank/DDBJ whole genome shotgun (WGS) entry which is preliminary data.</text>
</comment>
<organism evidence="1">
    <name type="scientific">candidate division WOR-3 bacterium</name>
    <dbReference type="NCBI Taxonomy" id="2052148"/>
    <lineage>
        <taxon>Bacteria</taxon>
        <taxon>Bacteria division WOR-3</taxon>
    </lineage>
</organism>
<dbReference type="AlphaFoldDB" id="A0A7C0ZIX4"/>
<reference evidence="1" key="1">
    <citation type="journal article" date="2020" name="mSystems">
        <title>Genome- and Community-Level Interaction Insights into Carbon Utilization and Element Cycling Functions of Hydrothermarchaeota in Hydrothermal Sediment.</title>
        <authorList>
            <person name="Zhou Z."/>
            <person name="Liu Y."/>
            <person name="Xu W."/>
            <person name="Pan J."/>
            <person name="Luo Z.H."/>
            <person name="Li M."/>
        </authorList>
    </citation>
    <scope>NUCLEOTIDE SEQUENCE [LARGE SCALE GENOMIC DNA]</scope>
    <source>
        <strain evidence="1">HyVt-102</strain>
    </source>
</reference>
<dbReference type="InterPro" id="IPR008969">
    <property type="entry name" value="CarboxyPept-like_regulatory"/>
</dbReference>
<sequence>MILLFISSAGLFFNTYPISGNRYSEVSLSLDATLWNIFNPQIDGGVILSPSDEYSLILSPVKTRFLFCSNVKGTRVSMGPGLVFPGRGHGEYKLYPDRITPQAILSVTGMIKSIRYTAGYNYMFQGSARSSDLKFSLFFGDSLSIGLNGDLYGLMANGRFYTQGNLGVAVFYPFRKRMEFIVGVDLAIYSPIDKDGIDEILEDYWNGSHFSGWSIVAGVVFSAGRKRVENGEKERNVFLEVTDSSGKFIDCNMSIHGYGSLNLNGQEKISLRRGNYNVSIYAKGYTPVDTLLVVNSDMFFHVTMKKSERRGRVRIYCLISETGNPVKANVDIINSTTISASTDENGVLSISLKPETYLFRFSSEGCITVSRMYDVMVDRTLVDTVYLEVVR</sequence>
<protein>
    <submittedName>
        <fullName evidence="1">Uncharacterized protein</fullName>
    </submittedName>
</protein>
<accession>A0A7C0ZIX4</accession>
<name>A0A7C0ZIX4_UNCW3</name>
<dbReference type="Proteomes" id="UP000885847">
    <property type="component" value="Unassembled WGS sequence"/>
</dbReference>
<gene>
    <name evidence="1" type="ORF">ENF18_07140</name>
</gene>
<dbReference type="SUPFAM" id="SSF49464">
    <property type="entry name" value="Carboxypeptidase regulatory domain-like"/>
    <property type="match status" value="1"/>
</dbReference>
<proteinExistence type="predicted"/>